<evidence type="ECO:0000313" key="10">
    <source>
        <dbReference type="Proteomes" id="UP001162156"/>
    </source>
</evidence>
<reference evidence="9" key="1">
    <citation type="journal article" date="2023" name="Insect Mol. Biol.">
        <title>Genome sequencing provides insights into the evolution of gene families encoding plant cell wall-degrading enzymes in longhorned beetles.</title>
        <authorList>
            <person name="Shin N.R."/>
            <person name="Okamura Y."/>
            <person name="Kirsch R."/>
            <person name="Pauchet Y."/>
        </authorList>
    </citation>
    <scope>NUCLEOTIDE SEQUENCE</scope>
    <source>
        <strain evidence="9">RBIC_L_NR</strain>
    </source>
</reference>
<dbReference type="InterPro" id="IPR015615">
    <property type="entry name" value="TGF-beta-rel"/>
</dbReference>
<feature type="domain" description="TGF-beta family profile" evidence="8">
    <location>
        <begin position="70"/>
        <end position="188"/>
    </location>
</feature>
<dbReference type="Gene3D" id="2.10.90.10">
    <property type="entry name" value="Cystine-knot cytokines"/>
    <property type="match status" value="1"/>
</dbReference>
<feature type="chain" id="PRO_5043855021" description="TGF-beta family profile domain-containing protein" evidence="7">
    <location>
        <begin position="17"/>
        <end position="188"/>
    </location>
</feature>
<dbReference type="SUPFAM" id="SSF57501">
    <property type="entry name" value="Cystine-knot cytokines"/>
    <property type="match status" value="1"/>
</dbReference>
<name>A0AAV8ZNK0_9CUCU</name>
<evidence type="ECO:0000256" key="1">
    <source>
        <dbReference type="ARBA" id="ARBA00004613"/>
    </source>
</evidence>
<dbReference type="GO" id="GO:0005615">
    <property type="term" value="C:extracellular space"/>
    <property type="evidence" value="ECO:0007669"/>
    <property type="project" value="TreeGrafter"/>
</dbReference>
<dbReference type="GO" id="GO:0005125">
    <property type="term" value="F:cytokine activity"/>
    <property type="evidence" value="ECO:0007669"/>
    <property type="project" value="TreeGrafter"/>
</dbReference>
<dbReference type="InterPro" id="IPR001839">
    <property type="entry name" value="TGF-b_C"/>
</dbReference>
<dbReference type="PROSITE" id="PS00250">
    <property type="entry name" value="TGF_BETA_1"/>
    <property type="match status" value="1"/>
</dbReference>
<dbReference type="EMBL" id="JANEYF010000885">
    <property type="protein sequence ID" value="KAJ8967199.1"/>
    <property type="molecule type" value="Genomic_DNA"/>
</dbReference>
<sequence length="188" mass="22441">MLKVFIFIFILHFSFCQNADNFRKTYYFKMGKNNNEFKVNNRIYFLNHNISDYDYTHKPREDIKIQKVNEKRINNVHTAYDEKEVANYSHSSSQYCQRKEWNIEFKKLHWDDFIIAPDGFAAYDCVGKCVKPLNDDVNHIKLLHIFNNRAACCVPVNYLSLPIMFYDKFGNIVIKKYENMIATECGCR</sequence>
<protein>
    <recommendedName>
        <fullName evidence="8">TGF-beta family profile domain-containing protein</fullName>
    </recommendedName>
</protein>
<dbReference type="PANTHER" id="PTHR11848:SF119">
    <property type="entry name" value="TGF-BETA FAMILY PROFILE DOMAIN-CONTAINING PROTEIN"/>
    <property type="match status" value="1"/>
</dbReference>
<gene>
    <name evidence="9" type="ORF">NQ314_003029</name>
</gene>
<comment type="similarity">
    <text evidence="2 6">Belongs to the TGF-beta family.</text>
</comment>
<dbReference type="Pfam" id="PF00019">
    <property type="entry name" value="TGF_beta"/>
    <property type="match status" value="1"/>
</dbReference>
<evidence type="ECO:0000256" key="3">
    <source>
        <dbReference type="ARBA" id="ARBA00022525"/>
    </source>
</evidence>
<evidence type="ECO:0000256" key="6">
    <source>
        <dbReference type="RuleBase" id="RU000354"/>
    </source>
</evidence>
<keyword evidence="7" id="KW-0732">Signal</keyword>
<evidence type="ECO:0000256" key="5">
    <source>
        <dbReference type="ARBA" id="ARBA00023157"/>
    </source>
</evidence>
<feature type="signal peptide" evidence="7">
    <location>
        <begin position="1"/>
        <end position="16"/>
    </location>
</feature>
<evidence type="ECO:0000256" key="2">
    <source>
        <dbReference type="ARBA" id="ARBA00006656"/>
    </source>
</evidence>
<evidence type="ECO:0000256" key="7">
    <source>
        <dbReference type="SAM" id="SignalP"/>
    </source>
</evidence>
<dbReference type="InterPro" id="IPR017948">
    <property type="entry name" value="TGFb_CS"/>
</dbReference>
<evidence type="ECO:0000256" key="4">
    <source>
        <dbReference type="ARBA" id="ARBA00023030"/>
    </source>
</evidence>
<keyword evidence="4 6" id="KW-0339">Growth factor</keyword>
<evidence type="ECO:0000313" key="9">
    <source>
        <dbReference type="EMBL" id="KAJ8967199.1"/>
    </source>
</evidence>
<comment type="subcellular location">
    <subcellularLocation>
        <location evidence="1">Secreted</location>
    </subcellularLocation>
</comment>
<dbReference type="SMART" id="SM00204">
    <property type="entry name" value="TGFB"/>
    <property type="match status" value="1"/>
</dbReference>
<dbReference type="Proteomes" id="UP001162156">
    <property type="component" value="Unassembled WGS sequence"/>
</dbReference>
<keyword evidence="10" id="KW-1185">Reference proteome</keyword>
<evidence type="ECO:0000259" key="8">
    <source>
        <dbReference type="PROSITE" id="PS51362"/>
    </source>
</evidence>
<organism evidence="9 10">
    <name type="scientific">Rhamnusium bicolor</name>
    <dbReference type="NCBI Taxonomy" id="1586634"/>
    <lineage>
        <taxon>Eukaryota</taxon>
        <taxon>Metazoa</taxon>
        <taxon>Ecdysozoa</taxon>
        <taxon>Arthropoda</taxon>
        <taxon>Hexapoda</taxon>
        <taxon>Insecta</taxon>
        <taxon>Pterygota</taxon>
        <taxon>Neoptera</taxon>
        <taxon>Endopterygota</taxon>
        <taxon>Coleoptera</taxon>
        <taxon>Polyphaga</taxon>
        <taxon>Cucujiformia</taxon>
        <taxon>Chrysomeloidea</taxon>
        <taxon>Cerambycidae</taxon>
        <taxon>Lepturinae</taxon>
        <taxon>Rhagiini</taxon>
        <taxon>Rhamnusium</taxon>
    </lineage>
</organism>
<dbReference type="PROSITE" id="PS51362">
    <property type="entry name" value="TGF_BETA_2"/>
    <property type="match status" value="1"/>
</dbReference>
<proteinExistence type="inferred from homology"/>
<dbReference type="AlphaFoldDB" id="A0AAV8ZNK0"/>
<keyword evidence="5" id="KW-1015">Disulfide bond</keyword>
<keyword evidence="3" id="KW-0964">Secreted</keyword>
<comment type="caution">
    <text evidence="9">The sequence shown here is derived from an EMBL/GenBank/DDBJ whole genome shotgun (WGS) entry which is preliminary data.</text>
</comment>
<dbReference type="PANTHER" id="PTHR11848">
    <property type="entry name" value="TGF-BETA FAMILY"/>
    <property type="match status" value="1"/>
</dbReference>
<accession>A0AAV8ZNK0</accession>
<dbReference type="GO" id="GO:0008083">
    <property type="term" value="F:growth factor activity"/>
    <property type="evidence" value="ECO:0007669"/>
    <property type="project" value="UniProtKB-KW"/>
</dbReference>
<dbReference type="CDD" id="cd13756">
    <property type="entry name" value="TGF_beta_BMPs_GDFs"/>
    <property type="match status" value="1"/>
</dbReference>
<dbReference type="InterPro" id="IPR029034">
    <property type="entry name" value="Cystine-knot_cytokine"/>
</dbReference>